<feature type="chain" id="PRO_5035034495" description="non-specific serine/threonine protein kinase" evidence="11 15">
    <location>
        <begin position="21"/>
        <end position="465"/>
    </location>
</feature>
<dbReference type="InterPro" id="IPR008271">
    <property type="entry name" value="Ser/Thr_kinase_AS"/>
</dbReference>
<evidence type="ECO:0000256" key="9">
    <source>
        <dbReference type="ARBA" id="ARBA00048679"/>
    </source>
</evidence>
<comment type="similarity">
    <text evidence="1">Belongs to the protein kinase superfamily. CAMK Ser/Thr protein kinase family. PIM subfamily.</text>
</comment>
<dbReference type="EMBL" id="AL928920">
    <property type="status" value="NOT_ANNOTATED_CDS"/>
    <property type="molecule type" value="Genomic_DNA"/>
</dbReference>
<keyword evidence="14" id="KW-1185">Reference proteome</keyword>
<dbReference type="Gene3D" id="3.30.200.20">
    <property type="entry name" value="Phosphorylase Kinase, domain 1"/>
    <property type="match status" value="1"/>
</dbReference>
<evidence type="ECO:0000313" key="13">
    <source>
        <dbReference type="Ensembl" id="ENSDARP00000123310"/>
    </source>
</evidence>
<dbReference type="AlphaFoldDB" id="Q5SPF6"/>
<feature type="domain" description="Protein kinase" evidence="12">
    <location>
        <begin position="203"/>
        <end position="458"/>
    </location>
</feature>
<evidence type="ECO:0000313" key="14">
    <source>
        <dbReference type="Proteomes" id="UP000000437"/>
    </source>
</evidence>
<dbReference type="InterPro" id="IPR011009">
    <property type="entry name" value="Kinase-like_dom_sf"/>
</dbReference>
<evidence type="ECO:0000259" key="12">
    <source>
        <dbReference type="PROSITE" id="PS50011"/>
    </source>
</evidence>
<feature type="signal peptide" evidence="11">
    <location>
        <begin position="1"/>
        <end position="20"/>
    </location>
</feature>
<evidence type="ECO:0000313" key="15">
    <source>
        <dbReference type="RefSeq" id="NP_001038385.1"/>
    </source>
</evidence>
<dbReference type="SMART" id="SM00220">
    <property type="entry name" value="S_TKc"/>
    <property type="match status" value="1"/>
</dbReference>
<reference evidence="13 14" key="1">
    <citation type="journal article" date="2013" name="Nature">
        <title>The zebrafish reference genome sequence and its relationship to the human genome.</title>
        <authorList>
            <consortium name="Genome Reference Consortium Zebrafish"/>
            <person name="Howe K."/>
            <person name="Clark M.D."/>
            <person name="Torroja C.F."/>
            <person name="Torrance J."/>
            <person name="Berthelot C."/>
            <person name="Muffato M."/>
            <person name="Collins J.E."/>
            <person name="Humphray S."/>
            <person name="McLaren K."/>
            <person name="Matthews L."/>
            <person name="McLaren S."/>
            <person name="Sealy I."/>
            <person name="Caccamo M."/>
            <person name="Churcher C."/>
            <person name="Scott C."/>
            <person name="Barrett J.C."/>
            <person name="Koch R."/>
            <person name="Rauch G.J."/>
            <person name="White S."/>
            <person name="Chow W."/>
            <person name="Kilian B."/>
            <person name="Quintais L.T."/>
            <person name="Guerra-Assuncao J.A."/>
            <person name="Zhou Y."/>
            <person name="Gu Y."/>
            <person name="Yen J."/>
            <person name="Vogel J.H."/>
            <person name="Eyre T."/>
            <person name="Redmond S."/>
            <person name="Banerjee R."/>
            <person name="Chi J."/>
            <person name="Fu B."/>
            <person name="Langley E."/>
            <person name="Maguire S.F."/>
            <person name="Laird G.K."/>
            <person name="Lloyd D."/>
            <person name="Kenyon E."/>
            <person name="Donaldson S."/>
            <person name="Sehra H."/>
            <person name="Almeida-King J."/>
            <person name="Loveland J."/>
            <person name="Trevanion S."/>
            <person name="Jones M."/>
            <person name="Quail M."/>
            <person name="Willey D."/>
            <person name="Hunt A."/>
            <person name="Burton J."/>
            <person name="Sims S."/>
            <person name="McLay K."/>
            <person name="Plumb B."/>
            <person name="Davis J."/>
            <person name="Clee C."/>
            <person name="Oliver K."/>
            <person name="Clark R."/>
            <person name="Riddle C."/>
            <person name="Elliot D."/>
            <person name="Eliott D."/>
            <person name="Threadgold G."/>
            <person name="Harden G."/>
            <person name="Ware D."/>
            <person name="Begum S."/>
            <person name="Mortimore B."/>
            <person name="Mortimer B."/>
            <person name="Kerry G."/>
            <person name="Heath P."/>
            <person name="Phillimore B."/>
            <person name="Tracey A."/>
            <person name="Corby N."/>
            <person name="Dunn M."/>
            <person name="Johnson C."/>
            <person name="Wood J."/>
            <person name="Clark S."/>
            <person name="Pelan S."/>
            <person name="Griffiths G."/>
            <person name="Smith M."/>
            <person name="Glithero R."/>
            <person name="Howden P."/>
            <person name="Barker N."/>
            <person name="Lloyd C."/>
            <person name="Stevens C."/>
            <person name="Harley J."/>
            <person name="Holt K."/>
            <person name="Panagiotidis G."/>
            <person name="Lovell J."/>
            <person name="Beasley H."/>
            <person name="Henderson C."/>
            <person name="Gordon D."/>
            <person name="Auger K."/>
            <person name="Wright D."/>
            <person name="Collins J."/>
            <person name="Raisen C."/>
            <person name="Dyer L."/>
            <person name="Leung K."/>
            <person name="Robertson L."/>
            <person name="Ambridge K."/>
            <person name="Leongamornlert D."/>
            <person name="McGuire S."/>
            <person name="Gilderthorp R."/>
            <person name="Griffiths C."/>
            <person name="Manthravadi D."/>
            <person name="Nichol S."/>
            <person name="Barker G."/>
            <person name="Whitehead S."/>
            <person name="Kay M."/>
            <person name="Brown J."/>
            <person name="Murnane C."/>
            <person name="Gray E."/>
            <person name="Humphries M."/>
            <person name="Sycamore N."/>
            <person name="Barker D."/>
            <person name="Saunders D."/>
            <person name="Wallis J."/>
            <person name="Babbage A."/>
            <person name="Hammond S."/>
            <person name="Mashreghi-Mohammadi M."/>
            <person name="Barr L."/>
            <person name="Martin S."/>
            <person name="Wray P."/>
            <person name="Ellington A."/>
            <person name="Matthews N."/>
            <person name="Ellwood M."/>
            <person name="Woodmansey R."/>
            <person name="Clark G."/>
            <person name="Cooper J."/>
            <person name="Cooper J."/>
            <person name="Tromans A."/>
            <person name="Grafham D."/>
            <person name="Skuce C."/>
            <person name="Pandian R."/>
            <person name="Andrews R."/>
            <person name="Harrison E."/>
            <person name="Kimberley A."/>
            <person name="Garnett J."/>
            <person name="Fosker N."/>
            <person name="Hall R."/>
            <person name="Garner P."/>
            <person name="Kelly D."/>
            <person name="Bird C."/>
            <person name="Palmer S."/>
            <person name="Gehring I."/>
            <person name="Berger A."/>
            <person name="Dooley C.M."/>
            <person name="Ersan-Urun Z."/>
            <person name="Eser C."/>
            <person name="Geiger H."/>
            <person name="Geisler M."/>
            <person name="Karotki L."/>
            <person name="Kirn A."/>
            <person name="Konantz J."/>
            <person name="Konantz M."/>
            <person name="Oberlander M."/>
            <person name="Rudolph-Geiger S."/>
            <person name="Teucke M."/>
            <person name="Lanz C."/>
            <person name="Raddatz G."/>
            <person name="Osoegawa K."/>
            <person name="Zhu B."/>
            <person name="Rapp A."/>
            <person name="Widaa S."/>
            <person name="Langford C."/>
            <person name="Yang F."/>
            <person name="Schuster S.C."/>
            <person name="Carter N.P."/>
            <person name="Harrow J."/>
            <person name="Ning Z."/>
            <person name="Herrero J."/>
            <person name="Searle S.M."/>
            <person name="Enright A."/>
            <person name="Geisler R."/>
            <person name="Plasterk R.H."/>
            <person name="Lee C."/>
            <person name="Westerfield M."/>
            <person name="de Jong P.J."/>
            <person name="Zon L.I."/>
            <person name="Postlethwait J.H."/>
            <person name="Nusslein-Volhard C."/>
            <person name="Hubbard T.J."/>
            <person name="Roest Crollius H."/>
            <person name="Rogers J."/>
            <person name="Stemple D.L."/>
        </authorList>
    </citation>
    <scope>NUCLEOTIDE SEQUENCE [LARGE SCALE GENOMIC DNA]</scope>
    <source>
        <strain evidence="13">Tuebingen</strain>
    </source>
</reference>
<name>Q5SPF6_DANRE</name>
<evidence type="ECO:0000256" key="3">
    <source>
        <dbReference type="ARBA" id="ARBA00022527"/>
    </source>
</evidence>
<dbReference type="GeneTree" id="ENSGT00950000182996"/>
<dbReference type="STRING" id="7955.ENSDARP00000123310"/>
<keyword evidence="3" id="KW-0723">Serine/threonine-protein kinase</keyword>
<dbReference type="PaxDb" id="7955-ENSDARP00000123310"/>
<keyword evidence="4" id="KW-0808">Transferase</keyword>
<feature type="region of interest" description="Disordered" evidence="10">
    <location>
        <begin position="27"/>
        <end position="185"/>
    </location>
</feature>
<dbReference type="PANTHER" id="PTHR22984:SF11">
    <property type="entry name" value="AURORA KINASE-RELATED"/>
    <property type="match status" value="1"/>
</dbReference>
<sequence>MLFTVLGLIALFLGERNTNATVGVEVQEEDQHDVPPLRSSDGQEIDDWCKEPSLVEPDSVRSEEPSLVEPDSVHSEQPSLVEPDSVHSEQTSLVEPDSVHSEEPSLVESVSIHSEEPSLVEPDSVHSEQPSLVEPDSVHSEQPSLVEPDSVHSEEFFSAESGCGDDDPSFDFSDEPGSHAVQDATCQTEDKETQIIEINSQGYEIGAELDKGGCGTVYEGSRLEDGLQVAVKVSDFKKKQLISVDGFDEPLPLEIALHFLANKGPKVKEIIELLDWKVEADHYFMVLERPIPCVSLFDFQNEHRGIIPEDKLRKIMLQTIIAAQTCCQRGVFHRDIKLENLLINPDTLEVKLIDFGCGDLLTEDIYKTFRGTREFAPPEFWMIGRYRGEPATVWSLGVVLFVLIFKRFPEKLDIPKMNNKNMPINGLSKECCDFFHGCLQLNQMDRLDLQKLNSHEWFKMEDKEE</sequence>
<evidence type="ECO:0000256" key="1">
    <source>
        <dbReference type="ARBA" id="ARBA00005505"/>
    </source>
</evidence>
<dbReference type="eggNOG" id="KOG0583">
    <property type="taxonomic scope" value="Eukaryota"/>
</dbReference>
<dbReference type="InterPro" id="IPR000719">
    <property type="entry name" value="Prot_kinase_dom"/>
</dbReference>
<reference evidence="15" key="4">
    <citation type="submission" date="2025-04" db="UniProtKB">
        <authorList>
            <consortium name="RefSeq"/>
        </authorList>
    </citation>
    <scope>IDENTIFICATION</scope>
    <source>
        <strain evidence="15">Tuebingen</strain>
    </source>
</reference>
<dbReference type="KEGG" id="dre:560132"/>
<feature type="compositionally biased region" description="Acidic residues" evidence="10">
    <location>
        <begin position="163"/>
        <end position="174"/>
    </location>
</feature>
<reference evidence="15" key="3">
    <citation type="journal article" date="2016" name="BMC Genomics">
        <title>Gene evolution and gene expression after whole genome duplication in fish: the PhyloFish database.</title>
        <authorList>
            <person name="Pasquier J."/>
            <person name="Cabau C."/>
            <person name="Nguyen T."/>
            <person name="Jouanno E."/>
            <person name="Severac D."/>
            <person name="Braasch I."/>
            <person name="Journot L."/>
            <person name="Pontarotti P."/>
            <person name="Klopp C."/>
            <person name="Postlethwait J.H."/>
            <person name="Guiguen Y."/>
            <person name="Bobe J."/>
        </authorList>
    </citation>
    <scope>NUCLEOTIDE SEQUENCE</scope>
    <source>
        <strain evidence="15">Tuebingen</strain>
    </source>
</reference>
<evidence type="ECO:0000256" key="2">
    <source>
        <dbReference type="ARBA" id="ARBA00012513"/>
    </source>
</evidence>
<dbReference type="SMR" id="Q5SPF6"/>
<dbReference type="FunFam" id="3.30.200.20:FF:000246">
    <property type="entry name" value="Pim proto-oncogene, serine/threonine kinase,-related 152"/>
    <property type="match status" value="1"/>
</dbReference>
<proteinExistence type="inferred from homology"/>
<dbReference type="Ensembl" id="ENSDART00000144697.2">
    <property type="protein sequence ID" value="ENSDARP00000123310.1"/>
    <property type="gene ID" value="ENSDARG00000069281.6"/>
</dbReference>
<evidence type="ECO:0000256" key="5">
    <source>
        <dbReference type="ARBA" id="ARBA00022741"/>
    </source>
</evidence>
<dbReference type="PROSITE" id="PS50011">
    <property type="entry name" value="PROTEIN_KINASE_DOM"/>
    <property type="match status" value="1"/>
</dbReference>
<dbReference type="EC" id="2.7.11.1" evidence="2"/>
<keyword evidence="5" id="KW-0547">Nucleotide-binding</keyword>
<dbReference type="OrthoDB" id="8899718at2759"/>
<evidence type="ECO:0000256" key="4">
    <source>
        <dbReference type="ARBA" id="ARBA00022679"/>
    </source>
</evidence>
<dbReference type="AGR" id="ZFIN:ZDB-GENE-030131-6182"/>
<dbReference type="RefSeq" id="NP_001038385.1">
    <property type="nucleotide sequence ID" value="NM_001044920.1"/>
</dbReference>
<dbReference type="GO" id="GO:0004674">
    <property type="term" value="F:protein serine/threonine kinase activity"/>
    <property type="evidence" value="ECO:0000318"/>
    <property type="project" value="GO_Central"/>
</dbReference>
<dbReference type="GO" id="GO:0007346">
    <property type="term" value="P:regulation of mitotic cell cycle"/>
    <property type="evidence" value="ECO:0000318"/>
    <property type="project" value="GO_Central"/>
</dbReference>
<reference evidence="13" key="2">
    <citation type="submission" date="2013-08" db="UniProtKB">
        <authorList>
            <consortium name="Ensembl"/>
        </authorList>
    </citation>
    <scope>IDENTIFICATION</scope>
    <source>
        <strain evidence="13">Tuebingen</strain>
    </source>
</reference>
<dbReference type="GO" id="GO:0043066">
    <property type="term" value="P:negative regulation of apoptotic process"/>
    <property type="evidence" value="ECO:0000318"/>
    <property type="project" value="GO_Central"/>
</dbReference>
<evidence type="ECO:0000256" key="11">
    <source>
        <dbReference type="SAM" id="SignalP"/>
    </source>
</evidence>
<evidence type="ECO:0000256" key="7">
    <source>
        <dbReference type="ARBA" id="ARBA00022840"/>
    </source>
</evidence>
<dbReference type="PANTHER" id="PTHR22984">
    <property type="entry name" value="SERINE/THREONINE-PROTEIN KINASE PIM"/>
    <property type="match status" value="1"/>
</dbReference>
<evidence type="ECO:0000256" key="10">
    <source>
        <dbReference type="SAM" id="MobiDB-lite"/>
    </source>
</evidence>
<dbReference type="Proteomes" id="UP000000437">
    <property type="component" value="Chromosome 20"/>
</dbReference>
<dbReference type="Pfam" id="PF00069">
    <property type="entry name" value="Pkinase"/>
    <property type="match status" value="1"/>
</dbReference>
<dbReference type="InterPro" id="IPR051138">
    <property type="entry name" value="PIM_Ser/Thr_kinase"/>
</dbReference>
<dbReference type="GO" id="GO:0005737">
    <property type="term" value="C:cytoplasm"/>
    <property type="evidence" value="ECO:0000318"/>
    <property type="project" value="GO_Central"/>
</dbReference>
<dbReference type="PhylomeDB" id="Q5SPF6"/>
<dbReference type="Bgee" id="ENSDARG00000069281">
    <property type="expression patterns" value="Expressed in testis"/>
</dbReference>
<evidence type="ECO:0000256" key="6">
    <source>
        <dbReference type="ARBA" id="ARBA00022777"/>
    </source>
</evidence>
<gene>
    <name evidence="13 15 16" type="primary">pimr109</name>
    <name evidence="15" type="synonym">fi37f04</name>
    <name evidence="15" type="synonym">si:dkey-14a7.4</name>
    <name evidence="15" type="synonym">wu:fi37f04</name>
</gene>
<dbReference type="SUPFAM" id="SSF56112">
    <property type="entry name" value="Protein kinase-like (PK-like)"/>
    <property type="match status" value="1"/>
</dbReference>
<dbReference type="PROSITE" id="PS00108">
    <property type="entry name" value="PROTEIN_KINASE_ST"/>
    <property type="match status" value="1"/>
</dbReference>
<dbReference type="CTD" id="560132"/>
<evidence type="ECO:0000313" key="16">
    <source>
        <dbReference type="ZFIN" id="ZDB-GENE-030131-6182"/>
    </source>
</evidence>
<keyword evidence="11 15" id="KW-0732">Signal</keyword>
<dbReference type="HOGENOM" id="CLU_000288_63_36_1"/>
<organism evidence="13">
    <name type="scientific">Danio rerio</name>
    <name type="common">Zebrafish</name>
    <name type="synonym">Brachydanio rerio</name>
    <dbReference type="NCBI Taxonomy" id="7955"/>
    <lineage>
        <taxon>Eukaryota</taxon>
        <taxon>Metazoa</taxon>
        <taxon>Chordata</taxon>
        <taxon>Craniata</taxon>
        <taxon>Vertebrata</taxon>
        <taxon>Euteleostomi</taxon>
        <taxon>Actinopterygii</taxon>
        <taxon>Neopterygii</taxon>
        <taxon>Teleostei</taxon>
        <taxon>Ostariophysi</taxon>
        <taxon>Cypriniformes</taxon>
        <taxon>Danionidae</taxon>
        <taxon>Danioninae</taxon>
        <taxon>Danio</taxon>
    </lineage>
</organism>
<dbReference type="GO" id="GO:0005524">
    <property type="term" value="F:ATP binding"/>
    <property type="evidence" value="ECO:0007669"/>
    <property type="project" value="UniProtKB-KW"/>
</dbReference>
<comment type="catalytic activity">
    <reaction evidence="8">
        <text>L-threonyl-[protein] + ATP = O-phospho-L-threonyl-[protein] + ADP + H(+)</text>
        <dbReference type="Rhea" id="RHEA:46608"/>
        <dbReference type="Rhea" id="RHEA-COMP:11060"/>
        <dbReference type="Rhea" id="RHEA-COMP:11605"/>
        <dbReference type="ChEBI" id="CHEBI:15378"/>
        <dbReference type="ChEBI" id="CHEBI:30013"/>
        <dbReference type="ChEBI" id="CHEBI:30616"/>
        <dbReference type="ChEBI" id="CHEBI:61977"/>
        <dbReference type="ChEBI" id="CHEBI:456216"/>
        <dbReference type="EC" id="2.7.11.1"/>
    </reaction>
</comment>
<protein>
    <recommendedName>
        <fullName evidence="2">non-specific serine/threonine protein kinase</fullName>
        <ecNumber evidence="2">2.7.11.1</ecNumber>
    </recommendedName>
</protein>
<accession>Q5SPF6</accession>
<dbReference type="Gene3D" id="1.10.510.10">
    <property type="entry name" value="Transferase(Phosphotransferase) domain 1"/>
    <property type="match status" value="1"/>
</dbReference>
<comment type="catalytic activity">
    <reaction evidence="9">
        <text>L-seryl-[protein] + ATP = O-phospho-L-seryl-[protein] + ADP + H(+)</text>
        <dbReference type="Rhea" id="RHEA:17989"/>
        <dbReference type="Rhea" id="RHEA-COMP:9863"/>
        <dbReference type="Rhea" id="RHEA-COMP:11604"/>
        <dbReference type="ChEBI" id="CHEBI:15378"/>
        <dbReference type="ChEBI" id="CHEBI:29999"/>
        <dbReference type="ChEBI" id="CHEBI:30616"/>
        <dbReference type="ChEBI" id="CHEBI:83421"/>
        <dbReference type="ChEBI" id="CHEBI:456216"/>
        <dbReference type="EC" id="2.7.11.1"/>
    </reaction>
</comment>
<keyword evidence="6 15" id="KW-0418">Kinase</keyword>
<dbReference type="FunFam" id="1.10.510.10:FF:000690">
    <property type="entry name" value="Pim proto-oncogene, serine/threonine kinase,-related 128"/>
    <property type="match status" value="1"/>
</dbReference>
<dbReference type="ZFIN" id="ZDB-GENE-030131-6182">
    <property type="gene designation" value="pimr109"/>
</dbReference>
<evidence type="ECO:0000256" key="8">
    <source>
        <dbReference type="ARBA" id="ARBA00047899"/>
    </source>
</evidence>
<dbReference type="GeneID" id="560132"/>
<keyword evidence="7" id="KW-0067">ATP-binding</keyword>
<accession>A0A8M1N9M1</accession>